<feature type="compositionally biased region" description="Polar residues" evidence="2">
    <location>
        <begin position="464"/>
        <end position="486"/>
    </location>
</feature>
<evidence type="ECO:0008006" key="5">
    <source>
        <dbReference type="Google" id="ProtNLM"/>
    </source>
</evidence>
<dbReference type="Proteomes" id="UP001162156">
    <property type="component" value="Unassembled WGS sequence"/>
</dbReference>
<feature type="region of interest" description="Disordered" evidence="2">
    <location>
        <begin position="451"/>
        <end position="511"/>
    </location>
</feature>
<reference evidence="3" key="1">
    <citation type="journal article" date="2023" name="Insect Mol. Biol.">
        <title>Genome sequencing provides insights into the evolution of gene families encoding plant cell wall-degrading enzymes in longhorned beetles.</title>
        <authorList>
            <person name="Shin N.R."/>
            <person name="Okamura Y."/>
            <person name="Kirsch R."/>
            <person name="Pauchet Y."/>
        </authorList>
    </citation>
    <scope>NUCLEOTIDE SEQUENCE</scope>
    <source>
        <strain evidence="3">RBIC_L_NR</strain>
    </source>
</reference>
<feature type="compositionally biased region" description="Basic and acidic residues" evidence="2">
    <location>
        <begin position="451"/>
        <end position="463"/>
    </location>
</feature>
<accession>A0AAV8X4T7</accession>
<organism evidence="3 4">
    <name type="scientific">Rhamnusium bicolor</name>
    <dbReference type="NCBI Taxonomy" id="1586634"/>
    <lineage>
        <taxon>Eukaryota</taxon>
        <taxon>Metazoa</taxon>
        <taxon>Ecdysozoa</taxon>
        <taxon>Arthropoda</taxon>
        <taxon>Hexapoda</taxon>
        <taxon>Insecta</taxon>
        <taxon>Pterygota</taxon>
        <taxon>Neoptera</taxon>
        <taxon>Endopterygota</taxon>
        <taxon>Coleoptera</taxon>
        <taxon>Polyphaga</taxon>
        <taxon>Cucujiformia</taxon>
        <taxon>Chrysomeloidea</taxon>
        <taxon>Cerambycidae</taxon>
        <taxon>Lepturinae</taxon>
        <taxon>Rhagiini</taxon>
        <taxon>Rhamnusium</taxon>
    </lineage>
</organism>
<gene>
    <name evidence="3" type="ORF">NQ314_013896</name>
</gene>
<keyword evidence="1" id="KW-0175">Coiled coil</keyword>
<feature type="coiled-coil region" evidence="1">
    <location>
        <begin position="11"/>
        <end position="102"/>
    </location>
</feature>
<sequence>MANVTIIPDNYDTLKAEYLILRKDLDAVNQELYGCKRQLKVAEALQHEYQSEIEILQSENNTQKQEFEEKIGQLEETVNNTRSKYNERVQILESELLKKDEEIGSLKTDIELIKKVNTSETPSEDVGKLIEEIVELKQEQETLLESEDELKLSLEILQRNNFALEETLTECREELSNIKESLSCKRHELFEANDLVQKLNDELFCLKSELESYKSKPLNEESKGNSLFAEVDDSRDRVQILENLIEQYKKDTSAKPVVISTGTFDEIEFYQIMLNKKVKESEELRDQLASRGLTQTILSTSLKDANKEIRKWRLEATLRQCQLDLKTGDSILEHKVTEKLDEEMENQRIELKQTKKGPNLACRKEERKMECTVKHKETSKLIVPGNIENVCIENQEVKKEEKPNLSTASSEFEDSKENIINIEGNDNVNKVTRVKEEPISNCDEATDNIEKKGQMFEEKENIPDSKTNSNKASRKVTFSQNTTSPKATDRSAMRTNCKRVAVPKPIYIPSE</sequence>
<feature type="coiled-coil region" evidence="1">
    <location>
        <begin position="126"/>
        <end position="287"/>
    </location>
</feature>
<proteinExistence type="predicted"/>
<evidence type="ECO:0000313" key="4">
    <source>
        <dbReference type="Proteomes" id="UP001162156"/>
    </source>
</evidence>
<evidence type="ECO:0000256" key="1">
    <source>
        <dbReference type="SAM" id="Coils"/>
    </source>
</evidence>
<dbReference type="EMBL" id="JANEYF010003829">
    <property type="protein sequence ID" value="KAJ8933633.1"/>
    <property type="molecule type" value="Genomic_DNA"/>
</dbReference>
<evidence type="ECO:0000256" key="2">
    <source>
        <dbReference type="SAM" id="MobiDB-lite"/>
    </source>
</evidence>
<protein>
    <recommendedName>
        <fullName evidence="5">Protein Spindly</fullName>
    </recommendedName>
</protein>
<evidence type="ECO:0000313" key="3">
    <source>
        <dbReference type="EMBL" id="KAJ8933633.1"/>
    </source>
</evidence>
<dbReference type="AlphaFoldDB" id="A0AAV8X4T7"/>
<name>A0AAV8X4T7_9CUCU</name>
<comment type="caution">
    <text evidence="3">The sequence shown here is derived from an EMBL/GenBank/DDBJ whole genome shotgun (WGS) entry which is preliminary data.</text>
</comment>
<keyword evidence="4" id="KW-1185">Reference proteome</keyword>